<dbReference type="InterPro" id="IPR006311">
    <property type="entry name" value="TAT_signal"/>
</dbReference>
<evidence type="ECO:0000256" key="1">
    <source>
        <dbReference type="SAM" id="SignalP"/>
    </source>
</evidence>
<accession>A0A3N1CQG0</accession>
<dbReference type="InterPro" id="IPR009078">
    <property type="entry name" value="Ferritin-like_SF"/>
</dbReference>
<evidence type="ECO:0000313" key="3">
    <source>
        <dbReference type="Proteomes" id="UP000272400"/>
    </source>
</evidence>
<reference evidence="2 3" key="1">
    <citation type="submission" date="2018-11" db="EMBL/GenBank/DDBJ databases">
        <title>Sequencing the genomes of 1000 actinobacteria strains.</title>
        <authorList>
            <person name="Klenk H.-P."/>
        </authorList>
    </citation>
    <scope>NUCLEOTIDE SEQUENCE [LARGE SCALE GENOMIC DNA]</scope>
    <source>
        <strain evidence="2 3">DSM 44254</strain>
    </source>
</reference>
<dbReference type="PROSITE" id="PS51318">
    <property type="entry name" value="TAT"/>
    <property type="match status" value="1"/>
</dbReference>
<comment type="caution">
    <text evidence="2">The sequence shown here is derived from an EMBL/GenBank/DDBJ whole genome shotgun (WGS) entry which is preliminary data.</text>
</comment>
<evidence type="ECO:0000313" key="2">
    <source>
        <dbReference type="EMBL" id="ROO83551.1"/>
    </source>
</evidence>
<dbReference type="EMBL" id="RJKE01000001">
    <property type="protein sequence ID" value="ROO83551.1"/>
    <property type="molecule type" value="Genomic_DNA"/>
</dbReference>
<feature type="signal peptide" evidence="1">
    <location>
        <begin position="1"/>
        <end position="28"/>
    </location>
</feature>
<evidence type="ECO:0008006" key="4">
    <source>
        <dbReference type="Google" id="ProtNLM"/>
    </source>
</evidence>
<dbReference type="AlphaFoldDB" id="A0A3N1CQG0"/>
<organism evidence="2 3">
    <name type="scientific">Actinocorallia herbida</name>
    <dbReference type="NCBI Taxonomy" id="58109"/>
    <lineage>
        <taxon>Bacteria</taxon>
        <taxon>Bacillati</taxon>
        <taxon>Actinomycetota</taxon>
        <taxon>Actinomycetes</taxon>
        <taxon>Streptosporangiales</taxon>
        <taxon>Thermomonosporaceae</taxon>
        <taxon>Actinocorallia</taxon>
    </lineage>
</organism>
<dbReference type="Proteomes" id="UP000272400">
    <property type="component" value="Unassembled WGS sequence"/>
</dbReference>
<name>A0A3N1CQG0_9ACTN</name>
<keyword evidence="3" id="KW-1185">Reference proteome</keyword>
<proteinExistence type="predicted"/>
<gene>
    <name evidence="2" type="ORF">EDD29_1055</name>
</gene>
<feature type="chain" id="PRO_5018294668" description="Ferritin-like protein" evidence="1">
    <location>
        <begin position="29"/>
        <end position="163"/>
    </location>
</feature>
<protein>
    <recommendedName>
        <fullName evidence="4">Ferritin-like protein</fullName>
    </recommendedName>
</protein>
<dbReference type="PROSITE" id="PS51257">
    <property type="entry name" value="PROKAR_LIPOPROTEIN"/>
    <property type="match status" value="1"/>
</dbReference>
<dbReference type="RefSeq" id="WP_170201296.1">
    <property type="nucleotide sequence ID" value="NZ_RJKE01000001.1"/>
</dbReference>
<dbReference type="SUPFAM" id="SSF47240">
    <property type="entry name" value="Ferritin-like"/>
    <property type="match status" value="1"/>
</dbReference>
<keyword evidence="1" id="KW-0732">Signal</keyword>
<sequence length="163" mass="16615">MPVPLSRRSLLAAAGLTTAGLTTLTACGAPDLTPEPDVAVLLGAIADEENLISLYEKTASAHPDLPESCAKALAHHREHLTVLRKHYLPGTGGVTATPTAVSSPAPAEPPADRSAALALLRRTEKTSATTRLKDIAAVSPGMSQLLASIAACETGHATALSLA</sequence>